<evidence type="ECO:0000313" key="2">
    <source>
        <dbReference type="Proteomes" id="UP000001194"/>
    </source>
</evidence>
<dbReference type="Pfam" id="PF21858">
    <property type="entry name" value="DUF6914"/>
    <property type="match status" value="1"/>
</dbReference>
<keyword evidence="2" id="KW-1185">Reference proteome</keyword>
<dbReference type="Proteomes" id="UP000001194">
    <property type="component" value="Unassembled WGS sequence"/>
</dbReference>
<dbReference type="AlphaFoldDB" id="B0DTU1"/>
<proteinExistence type="predicted"/>
<dbReference type="RefSeq" id="XP_001887360.1">
    <property type="nucleotide sequence ID" value="XM_001887325.1"/>
</dbReference>
<sequence length="191" mass="21846">MFGRRRNKRRIYLAFFHREFTPDNPIKYHTAFLVTPKRPNSISEAKNSRIFHVRKDLSNGREERWIFDPKPTRTRSYLLAGVMLLGKVPNAISADALETIFECVPRLTAPRDNPRWLCRDWIWSALPILVAENVIKPLPSAPNEVWKAGLAFTEAQNVPMLFNAIPCCDALGRRIASEIGPLVKNPTVKDP</sequence>
<dbReference type="OrthoDB" id="2679825at2759"/>
<name>B0DTU1_LACBS</name>
<reference evidence="1 2" key="1">
    <citation type="journal article" date="2008" name="Nature">
        <title>The genome of Laccaria bicolor provides insights into mycorrhizal symbiosis.</title>
        <authorList>
            <person name="Martin F."/>
            <person name="Aerts A."/>
            <person name="Ahren D."/>
            <person name="Brun A."/>
            <person name="Danchin E.G.J."/>
            <person name="Duchaussoy F."/>
            <person name="Gibon J."/>
            <person name="Kohler A."/>
            <person name="Lindquist E."/>
            <person name="Pereda V."/>
            <person name="Salamov A."/>
            <person name="Shapiro H.J."/>
            <person name="Wuyts J."/>
            <person name="Blaudez D."/>
            <person name="Buee M."/>
            <person name="Brokstein P."/>
            <person name="Canbaeck B."/>
            <person name="Cohen D."/>
            <person name="Courty P.E."/>
            <person name="Coutinho P.M."/>
            <person name="Delaruelle C."/>
            <person name="Detter J.C."/>
            <person name="Deveau A."/>
            <person name="DiFazio S."/>
            <person name="Duplessis S."/>
            <person name="Fraissinet-Tachet L."/>
            <person name="Lucic E."/>
            <person name="Frey-Klett P."/>
            <person name="Fourrey C."/>
            <person name="Feussner I."/>
            <person name="Gay G."/>
            <person name="Grimwood J."/>
            <person name="Hoegger P.J."/>
            <person name="Jain P."/>
            <person name="Kilaru S."/>
            <person name="Labbe J."/>
            <person name="Lin Y.C."/>
            <person name="Legue V."/>
            <person name="Le Tacon F."/>
            <person name="Marmeisse R."/>
            <person name="Melayah D."/>
            <person name="Montanini B."/>
            <person name="Muratet M."/>
            <person name="Nehls U."/>
            <person name="Niculita-Hirzel H."/>
            <person name="Oudot-Le Secq M.P."/>
            <person name="Peter M."/>
            <person name="Quesneville H."/>
            <person name="Rajashekar B."/>
            <person name="Reich M."/>
            <person name="Rouhier N."/>
            <person name="Schmutz J."/>
            <person name="Yin T."/>
            <person name="Chalot M."/>
            <person name="Henrissat B."/>
            <person name="Kuees U."/>
            <person name="Lucas S."/>
            <person name="Van de Peer Y."/>
            <person name="Podila G.K."/>
            <person name="Polle A."/>
            <person name="Pukkila P.J."/>
            <person name="Richardson P.M."/>
            <person name="Rouze P."/>
            <person name="Sanders I.R."/>
            <person name="Stajich J.E."/>
            <person name="Tunlid A."/>
            <person name="Tuskan G."/>
            <person name="Grigoriev I.V."/>
        </authorList>
    </citation>
    <scope>NUCLEOTIDE SEQUENCE [LARGE SCALE GENOMIC DNA]</scope>
    <source>
        <strain evidence="2">S238N-H82 / ATCC MYA-4686</strain>
    </source>
</reference>
<evidence type="ECO:0000313" key="1">
    <source>
        <dbReference type="EMBL" id="EDR01969.1"/>
    </source>
</evidence>
<dbReference type="HOGENOM" id="CLU_095770_0_0_1"/>
<dbReference type="InterPro" id="IPR054208">
    <property type="entry name" value="DUF6914"/>
</dbReference>
<dbReference type="InParanoid" id="B0DTU1"/>
<dbReference type="KEGG" id="lbc:LACBIDRAFT_332824"/>
<accession>B0DTU1</accession>
<dbReference type="EMBL" id="DS547134">
    <property type="protein sequence ID" value="EDR01969.1"/>
    <property type="molecule type" value="Genomic_DNA"/>
</dbReference>
<dbReference type="GeneID" id="6083052"/>
<protein>
    <submittedName>
        <fullName evidence="1">Predicted protein</fullName>
    </submittedName>
</protein>
<organism evidence="2">
    <name type="scientific">Laccaria bicolor (strain S238N-H82 / ATCC MYA-4686)</name>
    <name type="common">Bicoloured deceiver</name>
    <name type="synonym">Laccaria laccata var. bicolor</name>
    <dbReference type="NCBI Taxonomy" id="486041"/>
    <lineage>
        <taxon>Eukaryota</taxon>
        <taxon>Fungi</taxon>
        <taxon>Dikarya</taxon>
        <taxon>Basidiomycota</taxon>
        <taxon>Agaricomycotina</taxon>
        <taxon>Agaricomycetes</taxon>
        <taxon>Agaricomycetidae</taxon>
        <taxon>Agaricales</taxon>
        <taxon>Agaricineae</taxon>
        <taxon>Hydnangiaceae</taxon>
        <taxon>Laccaria</taxon>
    </lineage>
</organism>
<gene>
    <name evidence="1" type="ORF">LACBIDRAFT_332824</name>
</gene>